<evidence type="ECO:0000256" key="7">
    <source>
        <dbReference type="ARBA" id="ARBA00023136"/>
    </source>
</evidence>
<dbReference type="InterPro" id="IPR036507">
    <property type="entry name" value="Telomere_rpt-bd_fac_dimer_sf"/>
</dbReference>
<organism evidence="11 12">
    <name type="scientific">Polypterus senegalus</name>
    <name type="common">Senegal bichir</name>
    <dbReference type="NCBI Taxonomy" id="55291"/>
    <lineage>
        <taxon>Eukaryota</taxon>
        <taxon>Metazoa</taxon>
        <taxon>Chordata</taxon>
        <taxon>Craniata</taxon>
        <taxon>Vertebrata</taxon>
        <taxon>Euteleostomi</taxon>
        <taxon>Actinopterygii</taxon>
        <taxon>Polypteriformes</taxon>
        <taxon>Polypteridae</taxon>
        <taxon>Polypterus</taxon>
    </lineage>
</organism>
<feature type="compositionally biased region" description="Polar residues" evidence="8">
    <location>
        <begin position="212"/>
        <end position="234"/>
    </location>
</feature>
<dbReference type="Pfam" id="PF01105">
    <property type="entry name" value="EMP24_GP25L"/>
    <property type="match status" value="1"/>
</dbReference>
<name>A0A8X7XK09_POLSE</name>
<evidence type="ECO:0000256" key="3">
    <source>
        <dbReference type="ARBA" id="ARBA00022692"/>
    </source>
</evidence>
<proteinExistence type="inferred from homology"/>
<keyword evidence="6 9" id="KW-1133">Transmembrane helix</keyword>
<keyword evidence="12" id="KW-1185">Reference proteome</keyword>
<dbReference type="Proteomes" id="UP000886611">
    <property type="component" value="Unassembled WGS sequence"/>
</dbReference>
<dbReference type="Gene3D" id="1.25.40.210">
    <property type="entry name" value="Telomere repeat-binding factor, dimerisation domain"/>
    <property type="match status" value="1"/>
</dbReference>
<keyword evidence="4" id="KW-0732">Signal</keyword>
<evidence type="ECO:0000256" key="4">
    <source>
        <dbReference type="ARBA" id="ARBA00022729"/>
    </source>
</evidence>
<keyword evidence="3 9" id="KW-0812">Transmembrane</keyword>
<dbReference type="GO" id="GO:0005789">
    <property type="term" value="C:endoplasmic reticulum membrane"/>
    <property type="evidence" value="ECO:0007669"/>
    <property type="project" value="UniProtKB-SubCell"/>
</dbReference>
<evidence type="ECO:0000256" key="1">
    <source>
        <dbReference type="ARBA" id="ARBA00004115"/>
    </source>
</evidence>
<evidence type="ECO:0000256" key="6">
    <source>
        <dbReference type="ARBA" id="ARBA00022989"/>
    </source>
</evidence>
<gene>
    <name evidence="11" type="primary">Tmed6</name>
    <name evidence="11" type="ORF">GTO96_0022770</name>
</gene>
<dbReference type="AlphaFoldDB" id="A0A8X7XK09"/>
<keyword evidence="7 9" id="KW-0472">Membrane</keyword>
<evidence type="ECO:0000256" key="9">
    <source>
        <dbReference type="SAM" id="Phobius"/>
    </source>
</evidence>
<feature type="non-terminal residue" evidence="11">
    <location>
        <position position="422"/>
    </location>
</feature>
<reference evidence="11 12" key="1">
    <citation type="journal article" date="2021" name="Cell">
        <title>Tracing the genetic footprints of vertebrate landing in non-teleost ray-finned fishes.</title>
        <authorList>
            <person name="Bi X."/>
            <person name="Wang K."/>
            <person name="Yang L."/>
            <person name="Pan H."/>
            <person name="Jiang H."/>
            <person name="Wei Q."/>
            <person name="Fang M."/>
            <person name="Yu H."/>
            <person name="Zhu C."/>
            <person name="Cai Y."/>
            <person name="He Y."/>
            <person name="Gan X."/>
            <person name="Zeng H."/>
            <person name="Yu D."/>
            <person name="Zhu Y."/>
            <person name="Jiang H."/>
            <person name="Qiu Q."/>
            <person name="Yang H."/>
            <person name="Zhang Y.E."/>
            <person name="Wang W."/>
            <person name="Zhu M."/>
            <person name="He S."/>
            <person name="Zhang G."/>
        </authorList>
    </citation>
    <scope>NUCLEOTIDE SEQUENCE [LARGE SCALE GENOMIC DNA]</scope>
    <source>
        <strain evidence="11">Bchr_013</strain>
    </source>
</reference>
<dbReference type="InterPro" id="IPR015720">
    <property type="entry name" value="Emp24-like"/>
</dbReference>
<sequence length="422" mass="47422">MAGRNDEEGVSNTVSDDAARISTPANVECPTWSPECIVRHWVFDFYFYLGLKAFENGEHGDFCQIRDVIQDWVLGKVLGSSGCGASVGEETFTDLDFADDAVIFTESMEALIGLLEGLSEESECLGLESSKWTTFGRSALKVAFCTLSKMKQATIQFSRLEETDLEPSSGEILVNRNAGSVQTVSRLVIEPDSQTENESVESQSELQEVNQKSNTPPHSEPTQKLLTRQKSTGVTGRRVTPHGVTDSSGSQDLGCGVLHVRRIPKSRFGGSGTKARDRDATRSVVERRSAAGFYQICISNFHNHFGSMQIFLDFGVVYDGFGFEDVKQQQEQEKKIVNDTLDAIKESTFKLHNYVFHMWRYYNFARMRKGADYYLVLSNYNYVNWWSLCQSLVIVLAGVLQLYFLKRLFHTKTVTDSNKPRC</sequence>
<evidence type="ECO:0000256" key="2">
    <source>
        <dbReference type="ARBA" id="ARBA00007104"/>
    </source>
</evidence>
<protein>
    <submittedName>
        <fullName evidence="11">TMED6 protein</fullName>
    </submittedName>
</protein>
<dbReference type="SUPFAM" id="SSF63600">
    <property type="entry name" value="Telomeric repeat binding factor (TRF) dimerisation domain"/>
    <property type="match status" value="1"/>
</dbReference>
<feature type="region of interest" description="Disordered" evidence="8">
    <location>
        <begin position="189"/>
        <end position="252"/>
    </location>
</feature>
<evidence type="ECO:0000313" key="11">
    <source>
        <dbReference type="EMBL" id="KAG2469596.1"/>
    </source>
</evidence>
<dbReference type="PANTHER" id="PTHR22811">
    <property type="entry name" value="TRANSMEMBRANE EMP24 DOMAIN-CONTAINING PROTEIN"/>
    <property type="match status" value="1"/>
</dbReference>
<feature type="domain" description="GOLD" evidence="10">
    <location>
        <begin position="130"/>
        <end position="410"/>
    </location>
</feature>
<evidence type="ECO:0000313" key="12">
    <source>
        <dbReference type="Proteomes" id="UP000886611"/>
    </source>
</evidence>
<keyword evidence="5" id="KW-0256">Endoplasmic reticulum</keyword>
<comment type="caution">
    <text evidence="11">The sequence shown here is derived from an EMBL/GenBank/DDBJ whole genome shotgun (WGS) entry which is preliminary data.</text>
</comment>
<accession>A0A8X7XK09</accession>
<feature type="compositionally biased region" description="Low complexity" evidence="8">
    <location>
        <begin position="200"/>
        <end position="211"/>
    </location>
</feature>
<feature type="transmembrane region" description="Helical" evidence="9">
    <location>
        <begin position="385"/>
        <end position="405"/>
    </location>
</feature>
<dbReference type="InterPro" id="IPR009038">
    <property type="entry name" value="GOLD_dom"/>
</dbReference>
<feature type="non-terminal residue" evidence="11">
    <location>
        <position position="1"/>
    </location>
</feature>
<dbReference type="EMBL" id="JAATIS010000147">
    <property type="protein sequence ID" value="KAG2469596.1"/>
    <property type="molecule type" value="Genomic_DNA"/>
</dbReference>
<evidence type="ECO:0000256" key="8">
    <source>
        <dbReference type="SAM" id="MobiDB-lite"/>
    </source>
</evidence>
<comment type="subcellular location">
    <subcellularLocation>
        <location evidence="1">Endoplasmic reticulum membrane</location>
        <topology evidence="1">Single-pass type I membrane protein</topology>
    </subcellularLocation>
</comment>
<evidence type="ECO:0000259" key="10">
    <source>
        <dbReference type="SMART" id="SM01190"/>
    </source>
</evidence>
<evidence type="ECO:0000256" key="5">
    <source>
        <dbReference type="ARBA" id="ARBA00022824"/>
    </source>
</evidence>
<dbReference type="SMART" id="SM01190">
    <property type="entry name" value="EMP24_GP25L"/>
    <property type="match status" value="1"/>
</dbReference>
<comment type="similarity">
    <text evidence="2">Belongs to the EMP24/GP25L family.</text>
</comment>